<feature type="domain" description="Major facilitator superfamily (MFS) profile" evidence="8">
    <location>
        <begin position="18"/>
        <end position="425"/>
    </location>
</feature>
<proteinExistence type="predicted"/>
<feature type="transmembrane region" description="Helical" evidence="7">
    <location>
        <begin position="115"/>
        <end position="136"/>
    </location>
</feature>
<gene>
    <name evidence="9" type="ORF">LR394_24595</name>
</gene>
<dbReference type="GO" id="GO:0005886">
    <property type="term" value="C:plasma membrane"/>
    <property type="evidence" value="ECO:0007669"/>
    <property type="project" value="UniProtKB-SubCell"/>
</dbReference>
<dbReference type="InterPro" id="IPR020846">
    <property type="entry name" value="MFS_dom"/>
</dbReference>
<dbReference type="InterPro" id="IPR036259">
    <property type="entry name" value="MFS_trans_sf"/>
</dbReference>
<sequence>MSTSTPNSLHGSPDRKKTAIAAAFGTSVENYDFISYGTASALYFNAVFFQQTDPFIGTLLSFATLAVGFLMRPLGGALGGYLGDRYGRKPVLVTAMIVMGLATFAIGLLPTFAQVGVLAPLLLVALRLIQGLAFGAEWGGAVTMAYEHAPANRRGMYAAIPQAGNPVGIALASAVFAASTQLEGDWRWRVPFLLSAVLVIAALIVRSKLSESPEFQEALESGKTEKNPLAKAVTRDKGAITRVIALRVVESFAYYSTATYLLSYISDRNPDQRGAALNAITAASILAVFVTFAAGALTDRIGRRPIYIVGCSAAVLFAFPMYLLTNTGNTFLIAFVFVFGIGIIHASLTGTQGSLLTEQFKTSTRTSGASLGYQLAASIGGFAPLLAAAAVGWLGWPGASLLYLAAALIGLAGILATPETWGKAERERVNAEMAKTPA</sequence>
<keyword evidence="10" id="KW-1185">Reference proteome</keyword>
<dbReference type="AlphaFoldDB" id="A0A9X1NFL5"/>
<feature type="transmembrane region" description="Helical" evidence="7">
    <location>
        <begin position="331"/>
        <end position="350"/>
    </location>
</feature>
<protein>
    <submittedName>
        <fullName evidence="9">MFS transporter</fullName>
    </submittedName>
</protein>
<evidence type="ECO:0000256" key="4">
    <source>
        <dbReference type="ARBA" id="ARBA00022692"/>
    </source>
</evidence>
<dbReference type="PANTHER" id="PTHR43045:SF1">
    <property type="entry name" value="SHIKIMATE TRANSPORTER"/>
    <property type="match status" value="1"/>
</dbReference>
<feature type="transmembrane region" description="Helical" evidence="7">
    <location>
        <begin position="157"/>
        <end position="180"/>
    </location>
</feature>
<evidence type="ECO:0000256" key="1">
    <source>
        <dbReference type="ARBA" id="ARBA00004651"/>
    </source>
</evidence>
<accession>A0A9X1NFL5</accession>
<evidence type="ECO:0000256" key="6">
    <source>
        <dbReference type="ARBA" id="ARBA00023136"/>
    </source>
</evidence>
<dbReference type="Proteomes" id="UP001138997">
    <property type="component" value="Unassembled WGS sequence"/>
</dbReference>
<dbReference type="PANTHER" id="PTHR43045">
    <property type="entry name" value="SHIKIMATE TRANSPORTER"/>
    <property type="match status" value="1"/>
</dbReference>
<evidence type="ECO:0000313" key="9">
    <source>
        <dbReference type="EMBL" id="MCD5314092.1"/>
    </source>
</evidence>
<feature type="transmembrane region" description="Helical" evidence="7">
    <location>
        <begin position="400"/>
        <end position="418"/>
    </location>
</feature>
<keyword evidence="6 7" id="KW-0472">Membrane</keyword>
<dbReference type="EMBL" id="JAJOMB010000014">
    <property type="protein sequence ID" value="MCD5314092.1"/>
    <property type="molecule type" value="Genomic_DNA"/>
</dbReference>
<keyword evidence="3" id="KW-1003">Cell membrane</keyword>
<comment type="caution">
    <text evidence="9">The sequence shown here is derived from an EMBL/GenBank/DDBJ whole genome shotgun (WGS) entry which is preliminary data.</text>
</comment>
<dbReference type="Gene3D" id="1.20.1250.20">
    <property type="entry name" value="MFS general substrate transporter like domains"/>
    <property type="match status" value="2"/>
</dbReference>
<name>A0A9X1NFL5_9ACTN</name>
<evidence type="ECO:0000256" key="3">
    <source>
        <dbReference type="ARBA" id="ARBA00022475"/>
    </source>
</evidence>
<evidence type="ECO:0000313" key="10">
    <source>
        <dbReference type="Proteomes" id="UP001138997"/>
    </source>
</evidence>
<feature type="transmembrane region" description="Helical" evidence="7">
    <location>
        <begin position="306"/>
        <end position="325"/>
    </location>
</feature>
<keyword evidence="5 7" id="KW-1133">Transmembrane helix</keyword>
<organism evidence="9 10">
    <name type="scientific">Kineosporia babensis</name>
    <dbReference type="NCBI Taxonomy" id="499548"/>
    <lineage>
        <taxon>Bacteria</taxon>
        <taxon>Bacillati</taxon>
        <taxon>Actinomycetota</taxon>
        <taxon>Actinomycetes</taxon>
        <taxon>Kineosporiales</taxon>
        <taxon>Kineosporiaceae</taxon>
        <taxon>Kineosporia</taxon>
    </lineage>
</organism>
<keyword evidence="2" id="KW-0813">Transport</keyword>
<feature type="transmembrane region" description="Helical" evidence="7">
    <location>
        <begin position="371"/>
        <end position="394"/>
    </location>
</feature>
<dbReference type="RefSeq" id="WP_231446332.1">
    <property type="nucleotide sequence ID" value="NZ_JAJOMB010000014.1"/>
</dbReference>
<evidence type="ECO:0000256" key="5">
    <source>
        <dbReference type="ARBA" id="ARBA00022989"/>
    </source>
</evidence>
<evidence type="ECO:0000256" key="2">
    <source>
        <dbReference type="ARBA" id="ARBA00022448"/>
    </source>
</evidence>
<dbReference type="GO" id="GO:0022857">
    <property type="term" value="F:transmembrane transporter activity"/>
    <property type="evidence" value="ECO:0007669"/>
    <property type="project" value="InterPro"/>
</dbReference>
<feature type="transmembrane region" description="Helical" evidence="7">
    <location>
        <begin position="91"/>
        <end position="109"/>
    </location>
</feature>
<evidence type="ECO:0000256" key="7">
    <source>
        <dbReference type="SAM" id="Phobius"/>
    </source>
</evidence>
<feature type="transmembrane region" description="Helical" evidence="7">
    <location>
        <begin position="275"/>
        <end position="294"/>
    </location>
</feature>
<evidence type="ECO:0000259" key="8">
    <source>
        <dbReference type="PROSITE" id="PS50850"/>
    </source>
</evidence>
<feature type="transmembrane region" description="Helical" evidence="7">
    <location>
        <begin position="54"/>
        <end position="71"/>
    </location>
</feature>
<comment type="subcellular location">
    <subcellularLocation>
        <location evidence="1">Cell membrane</location>
        <topology evidence="1">Multi-pass membrane protein</topology>
    </subcellularLocation>
</comment>
<feature type="transmembrane region" description="Helical" evidence="7">
    <location>
        <begin position="186"/>
        <end position="205"/>
    </location>
</feature>
<keyword evidence="4 7" id="KW-0812">Transmembrane</keyword>
<feature type="transmembrane region" description="Helical" evidence="7">
    <location>
        <begin position="244"/>
        <end position="263"/>
    </location>
</feature>
<dbReference type="Pfam" id="PF07690">
    <property type="entry name" value="MFS_1"/>
    <property type="match status" value="1"/>
</dbReference>
<dbReference type="SUPFAM" id="SSF103473">
    <property type="entry name" value="MFS general substrate transporter"/>
    <property type="match status" value="1"/>
</dbReference>
<dbReference type="PROSITE" id="PS50850">
    <property type="entry name" value="MFS"/>
    <property type="match status" value="1"/>
</dbReference>
<dbReference type="InterPro" id="IPR011701">
    <property type="entry name" value="MFS"/>
</dbReference>
<reference evidence="9" key="1">
    <citation type="submission" date="2021-11" db="EMBL/GenBank/DDBJ databases">
        <title>Streptomyces corallinus and Kineosporia corallina sp. nov., two new coral-derived marine actinobacteria.</title>
        <authorList>
            <person name="Buangrab K."/>
            <person name="Sutthacheep M."/>
            <person name="Yeemin T."/>
            <person name="Harunari E."/>
            <person name="Igarashi Y."/>
            <person name="Sripreechasak P."/>
            <person name="Kanchanasin P."/>
            <person name="Tanasupawat S."/>
            <person name="Phongsopitanun W."/>
        </authorList>
    </citation>
    <scope>NUCLEOTIDE SEQUENCE</scope>
    <source>
        <strain evidence="9">JCM 31032</strain>
    </source>
</reference>